<keyword evidence="9" id="KW-1185">Reference proteome</keyword>
<dbReference type="CDD" id="cd07035">
    <property type="entry name" value="TPP_PYR_POX_like"/>
    <property type="match status" value="1"/>
</dbReference>
<organism evidence="8 9">
    <name type="scientific">Methylobacterium goesingense</name>
    <dbReference type="NCBI Taxonomy" id="243690"/>
    <lineage>
        <taxon>Bacteria</taxon>
        <taxon>Pseudomonadati</taxon>
        <taxon>Pseudomonadota</taxon>
        <taxon>Alphaproteobacteria</taxon>
        <taxon>Hyphomicrobiales</taxon>
        <taxon>Methylobacteriaceae</taxon>
        <taxon>Methylobacterium</taxon>
    </lineage>
</organism>
<dbReference type="InterPro" id="IPR012001">
    <property type="entry name" value="Thiamin_PyroP_enz_TPP-bd_dom"/>
</dbReference>
<accession>A0ABV2L1C5</accession>
<dbReference type="InterPro" id="IPR029035">
    <property type="entry name" value="DHS-like_NAD/FAD-binding_dom"/>
</dbReference>
<feature type="domain" description="Thiamine pyrophosphate enzyme TPP-binding" evidence="6">
    <location>
        <begin position="391"/>
        <end position="534"/>
    </location>
</feature>
<feature type="domain" description="Thiamine pyrophosphate enzyme N-terminal TPP-binding" evidence="7">
    <location>
        <begin position="9"/>
        <end position="123"/>
    </location>
</feature>
<comment type="similarity">
    <text evidence="2 4">Belongs to the TPP enzyme family.</text>
</comment>
<reference evidence="8 9" key="1">
    <citation type="submission" date="2024-06" db="EMBL/GenBank/DDBJ databases">
        <title>Genomic Encyclopedia of Type Strains, Phase IV (KMG-IV): sequencing the most valuable type-strain genomes for metagenomic binning, comparative biology and taxonomic classification.</title>
        <authorList>
            <person name="Goeker M."/>
        </authorList>
    </citation>
    <scope>NUCLEOTIDE SEQUENCE [LARGE SCALE GENOMIC DNA]</scope>
    <source>
        <strain evidence="8 9">DSM 21331</strain>
    </source>
</reference>
<dbReference type="Pfam" id="PF00205">
    <property type="entry name" value="TPP_enzyme_M"/>
    <property type="match status" value="1"/>
</dbReference>
<dbReference type="GO" id="GO:0003984">
    <property type="term" value="F:acetolactate synthase activity"/>
    <property type="evidence" value="ECO:0007669"/>
    <property type="project" value="UniProtKB-EC"/>
</dbReference>
<evidence type="ECO:0000313" key="9">
    <source>
        <dbReference type="Proteomes" id="UP001549145"/>
    </source>
</evidence>
<evidence type="ECO:0000256" key="1">
    <source>
        <dbReference type="ARBA" id="ARBA00001964"/>
    </source>
</evidence>
<dbReference type="InterPro" id="IPR029061">
    <property type="entry name" value="THDP-binding"/>
</dbReference>
<dbReference type="PANTHER" id="PTHR18968:SF166">
    <property type="entry name" value="2-HYDROXYACYL-COA LYASE 2"/>
    <property type="match status" value="1"/>
</dbReference>
<evidence type="ECO:0000259" key="5">
    <source>
        <dbReference type="Pfam" id="PF00205"/>
    </source>
</evidence>
<protein>
    <submittedName>
        <fullName evidence="8">Acetolactate synthase-1/2/3 large subunit</fullName>
        <ecNumber evidence="8">2.2.1.6</ecNumber>
    </submittedName>
</protein>
<evidence type="ECO:0000256" key="4">
    <source>
        <dbReference type="RuleBase" id="RU362132"/>
    </source>
</evidence>
<dbReference type="Proteomes" id="UP001549145">
    <property type="component" value="Unassembled WGS sequence"/>
</dbReference>
<gene>
    <name evidence="8" type="ORF">ABID43_001158</name>
</gene>
<sequence>MDQSRGRPRGADIVVETLERLGVRRIFTLSGNHIMPIFDALLGTDIAVVHVRQEAACVHMADAWGRLTGEVGVALVTGGQGQTNGAAALFTALAAESPVLLLSGHAGLSEIGRGAFQELAQADIARPMTKASWTSASVDTLADDITRALRIAREGRPGPVHLSLPVDLLEAQAETASPAAAEAAIQVGEPSTDLVAAVAAELGRAQRPLILCGPVACGAEGRARMTALEAASGVPVLGMESPRGLNDPSLGAFAEVLAQADCLVLVGKPLDFTLKFGEAPAVAPACRFVVVDPDPGLAARVDPARLAVSGTADALPTLAALARYLDARSAGDRPDDQTGWPAAVRAAVAYRPPDWDDRRGSEGRLHPVELCRGVAAFFDRHPGGTLICDGGEIGQWPQALVKAPRRLINGVSGTIGASLPFALAARLHDPAGPVVAVLGDGTFGFHMAEFDTAVRYGLPFIAVVGNDARWNAEYQIQLRNYGPERARHCDLLSSRYDRVVTALGGHGALVTRAEDLPQALEEAHASGLPACLNVLIESVPAPVIRRPKAG</sequence>
<proteinExistence type="inferred from homology"/>
<dbReference type="RefSeq" id="WP_238280929.1">
    <property type="nucleotide sequence ID" value="NZ_BPQL01000106.1"/>
</dbReference>
<evidence type="ECO:0000313" key="8">
    <source>
        <dbReference type="EMBL" id="MET3691633.1"/>
    </source>
</evidence>
<dbReference type="EC" id="2.2.1.6" evidence="8"/>
<evidence type="ECO:0000256" key="3">
    <source>
        <dbReference type="ARBA" id="ARBA00023052"/>
    </source>
</evidence>
<dbReference type="Gene3D" id="3.40.50.1220">
    <property type="entry name" value="TPP-binding domain"/>
    <property type="match status" value="1"/>
</dbReference>
<dbReference type="Pfam" id="PF02775">
    <property type="entry name" value="TPP_enzyme_C"/>
    <property type="match status" value="1"/>
</dbReference>
<dbReference type="PANTHER" id="PTHR18968">
    <property type="entry name" value="THIAMINE PYROPHOSPHATE ENZYMES"/>
    <property type="match status" value="1"/>
</dbReference>
<feature type="domain" description="Thiamine pyrophosphate enzyme central" evidence="5">
    <location>
        <begin position="195"/>
        <end position="318"/>
    </location>
</feature>
<dbReference type="SUPFAM" id="SSF52467">
    <property type="entry name" value="DHS-like NAD/FAD-binding domain"/>
    <property type="match status" value="1"/>
</dbReference>
<keyword evidence="8" id="KW-0808">Transferase</keyword>
<evidence type="ECO:0000259" key="6">
    <source>
        <dbReference type="Pfam" id="PF02775"/>
    </source>
</evidence>
<dbReference type="InterPro" id="IPR011766">
    <property type="entry name" value="TPP_enzyme_TPP-bd"/>
</dbReference>
<dbReference type="CDD" id="cd02004">
    <property type="entry name" value="TPP_BZL_OCoD_HPCL"/>
    <property type="match status" value="1"/>
</dbReference>
<dbReference type="InterPro" id="IPR012000">
    <property type="entry name" value="Thiamin_PyroP_enz_cen_dom"/>
</dbReference>
<name>A0ABV2L1C5_9HYPH</name>
<comment type="caution">
    <text evidence="8">The sequence shown here is derived from an EMBL/GenBank/DDBJ whole genome shotgun (WGS) entry which is preliminary data.</text>
</comment>
<dbReference type="SUPFAM" id="SSF52518">
    <property type="entry name" value="Thiamin diphosphate-binding fold (THDP-binding)"/>
    <property type="match status" value="2"/>
</dbReference>
<comment type="cofactor">
    <cofactor evidence="1">
        <name>thiamine diphosphate</name>
        <dbReference type="ChEBI" id="CHEBI:58937"/>
    </cofactor>
</comment>
<dbReference type="EMBL" id="JBEPMM010000002">
    <property type="protein sequence ID" value="MET3691633.1"/>
    <property type="molecule type" value="Genomic_DNA"/>
</dbReference>
<evidence type="ECO:0000259" key="7">
    <source>
        <dbReference type="Pfam" id="PF02776"/>
    </source>
</evidence>
<keyword evidence="3 4" id="KW-0786">Thiamine pyrophosphate</keyword>
<dbReference type="Gene3D" id="3.40.50.970">
    <property type="match status" value="2"/>
</dbReference>
<dbReference type="InterPro" id="IPR045229">
    <property type="entry name" value="TPP_enz"/>
</dbReference>
<dbReference type="Pfam" id="PF02776">
    <property type="entry name" value="TPP_enzyme_N"/>
    <property type="match status" value="1"/>
</dbReference>
<evidence type="ECO:0000256" key="2">
    <source>
        <dbReference type="ARBA" id="ARBA00007812"/>
    </source>
</evidence>